<dbReference type="EMBL" id="ACEQ02000001">
    <property type="protein sequence ID" value="EEZ76841.1"/>
    <property type="molecule type" value="Genomic_DNA"/>
</dbReference>
<dbReference type="Proteomes" id="UP000003843">
    <property type="component" value="Unassembled WGS sequence"/>
</dbReference>
<keyword evidence="1" id="KW-1133">Transmembrane helix</keyword>
<comment type="caution">
    <text evidence="2">The sequence shown here is derived from an EMBL/GenBank/DDBJ whole genome shotgun (WGS) entry which is preliminary data.</text>
</comment>
<protein>
    <submittedName>
        <fullName evidence="2">Uncharacterized protein</fullName>
    </submittedName>
</protein>
<proteinExistence type="predicted"/>
<name>D0W695_NEILA</name>
<dbReference type="AlphaFoldDB" id="D0W695"/>
<reference evidence="2 3" key="1">
    <citation type="submission" date="2009-10" db="EMBL/GenBank/DDBJ databases">
        <authorList>
            <person name="Weinstock G."/>
            <person name="Sodergren E."/>
            <person name="Clifton S."/>
            <person name="Fulton L."/>
            <person name="Fulton B."/>
            <person name="Courtney L."/>
            <person name="Fronick C."/>
            <person name="Harrison M."/>
            <person name="Strong C."/>
            <person name="Farmer C."/>
            <person name="Delahaunty K."/>
            <person name="Markovic C."/>
            <person name="Hall O."/>
            <person name="Minx P."/>
            <person name="Tomlinson C."/>
            <person name="Mitreva M."/>
            <person name="Nelson J."/>
            <person name="Hou S."/>
            <person name="Wollam A."/>
            <person name="Pepin K.H."/>
            <person name="Johnson M."/>
            <person name="Bhonagiri V."/>
            <person name="Nash W.E."/>
            <person name="Warren W."/>
            <person name="Chinwalla A."/>
            <person name="Mardis E.R."/>
            <person name="Wilson R.K."/>
        </authorList>
    </citation>
    <scope>NUCLEOTIDE SEQUENCE [LARGE SCALE GENOMIC DNA]</scope>
    <source>
        <strain evidence="2 3">ATCC 23970</strain>
    </source>
</reference>
<evidence type="ECO:0000256" key="1">
    <source>
        <dbReference type="SAM" id="Phobius"/>
    </source>
</evidence>
<evidence type="ECO:0000313" key="2">
    <source>
        <dbReference type="EMBL" id="EEZ76841.1"/>
    </source>
</evidence>
<organism evidence="2 3">
    <name type="scientific">Neisseria lactamica ATCC 23970</name>
    <dbReference type="NCBI Taxonomy" id="546265"/>
    <lineage>
        <taxon>Bacteria</taxon>
        <taxon>Pseudomonadati</taxon>
        <taxon>Pseudomonadota</taxon>
        <taxon>Betaproteobacteria</taxon>
        <taxon>Neisseriales</taxon>
        <taxon>Neisseriaceae</taxon>
        <taxon>Neisseria</taxon>
    </lineage>
</organism>
<gene>
    <name evidence="2" type="ORF">NEILACOT_03031</name>
</gene>
<keyword evidence="1" id="KW-0812">Transmembrane</keyword>
<accession>D0W695</accession>
<sequence length="52" mass="6156">MAKVILRRQAAYGGVRDVFLEIIQYFQRIIYFIWIPLANFFIFSMIAIGKTL</sequence>
<keyword evidence="1" id="KW-0472">Membrane</keyword>
<feature type="transmembrane region" description="Helical" evidence="1">
    <location>
        <begin position="29"/>
        <end position="49"/>
    </location>
</feature>
<evidence type="ECO:0000313" key="3">
    <source>
        <dbReference type="Proteomes" id="UP000003843"/>
    </source>
</evidence>